<evidence type="ECO:0000313" key="3">
    <source>
        <dbReference type="EMBL" id="GFH02621.1"/>
    </source>
</evidence>
<dbReference type="CDD" id="cd11304">
    <property type="entry name" value="Cadherin_repeat"/>
    <property type="match status" value="1"/>
</dbReference>
<reference evidence="3 4" key="1">
    <citation type="journal article" date="2019" name="Emerg. Microbes Infect.">
        <title>Comprehensive subspecies identification of 175 nontuberculous mycobacteria species based on 7547 genomic profiles.</title>
        <authorList>
            <person name="Matsumoto Y."/>
            <person name="Kinjo T."/>
            <person name="Motooka D."/>
            <person name="Nabeya D."/>
            <person name="Jung N."/>
            <person name="Uechi K."/>
            <person name="Horii T."/>
            <person name="Iida T."/>
            <person name="Fujita J."/>
            <person name="Nakamura S."/>
        </authorList>
    </citation>
    <scope>NUCLEOTIDE SEQUENCE [LARGE SCALE GENOMIC DNA]</scope>
    <source>
        <strain evidence="3 4">JCM 30996</strain>
    </source>
</reference>
<feature type="compositionally biased region" description="Acidic residues" evidence="1">
    <location>
        <begin position="143"/>
        <end position="155"/>
    </location>
</feature>
<dbReference type="InterPro" id="IPR002126">
    <property type="entry name" value="Cadherin-like_dom"/>
</dbReference>
<sequence length="1023" mass="107736">MVECPEPAAVNSDPSEEPALGVPATSTSTSPSGVGSPVPSVNVAQLGKRAAQVGGLAVAAYVMTAVAAGHGVAAADTGMSGDAGNAGSVASSAQRDTTAARDGDATSSSAKDRADAARSERRKSDADSANSREADASASQDANEAEAATDGEFDDASTINTDDGPAEESETDVDPSDQGSSTDPGTDSADMSTGVVDDDPTDTATSAAVGPTDDGSAQESETDVDPSDQGLSTDPGIDSADMSTGVVDDDPTDTVTVPDTETIELQPASAAYVSTVGTASSAAVGPSPASLPHAPLQTAADWTLLGWMRRTFFNRPPTVEYDISLNAQDMSNGVIIGNIGAVDPDGDQLSYKLIAGSPYGTVVIDQLTGDFTFTPTLSFARAGGTTAFTVRVSDNRFHLLSYLFSPDRGSPIARIAVPVVSVADPASSPALEAFEVEKVIEFELPDGVKVTGADLSPDGEQIILEVEVADGSTQIAVTNLDGGDYQCLSCGLVPNATKIKALYDNQRIWFASTNGQQSADDPLGGAGAITYMVLECGTSLHSCGQPTVKKVTFPSDRGLRRLLPTQNREAKPDPYGEYVTWTEVSFFTGPRMSIAKLVPTDGGYELVEQRVFSPQWYEDTNYAVDFANATRFYEGASWNAGGRYLKYQTTSDGLNYDIYLLDTATGERRQLTTDLDYNESGAMSPDGMSMYFSSARGLDRMDVFTALVRPSLLDVVAFPQIGRVSLWNNRRSMNEPWLMNLEAGQQVGGYSGQPIIIDPDWTIRGWSWFPDSTRALINEQQRPDTVTAGAPDTPWRISIISFPSRTATTPLPPVHQDPEAIATWSVPVKDYKPMIGRTETRVLKGTHSGTATLRYSGIFALGTYSVTYKDYSDDGKTFINGTEKVKIKNPMGNSVWSADLTSTGERTGYLTGKINIGKSNEFSGEVSSEINGVTYSGIPTQTDSPVIGQPQLAISSSGDRVQVTATVAEDGQPRPVRGVAVTVGSVTTTTDEQGYAQIALSPGDTITAVAGGFQTASQQVPSL</sequence>
<dbReference type="EMBL" id="BLLB01000002">
    <property type="protein sequence ID" value="GFH02621.1"/>
    <property type="molecule type" value="Genomic_DNA"/>
</dbReference>
<accession>A0A7I9ZNJ6</accession>
<name>A0A7I9ZNJ6_9MYCO</name>
<feature type="domain" description="Cadherin" evidence="2">
    <location>
        <begin position="328"/>
        <end position="431"/>
    </location>
</feature>
<dbReference type="GO" id="GO:0007156">
    <property type="term" value="P:homophilic cell adhesion via plasma membrane adhesion molecules"/>
    <property type="evidence" value="ECO:0007669"/>
    <property type="project" value="InterPro"/>
</dbReference>
<feature type="region of interest" description="Disordered" evidence="1">
    <location>
        <begin position="75"/>
        <end position="252"/>
    </location>
</feature>
<dbReference type="Gene3D" id="2.120.10.30">
    <property type="entry name" value="TolB, C-terminal domain"/>
    <property type="match status" value="1"/>
</dbReference>
<evidence type="ECO:0000313" key="4">
    <source>
        <dbReference type="Proteomes" id="UP000465304"/>
    </source>
</evidence>
<feature type="region of interest" description="Disordered" evidence="1">
    <location>
        <begin position="1"/>
        <end position="40"/>
    </location>
</feature>
<feature type="compositionally biased region" description="Basic and acidic residues" evidence="1">
    <location>
        <begin position="98"/>
        <end position="135"/>
    </location>
</feature>
<dbReference type="GO" id="GO:0016020">
    <property type="term" value="C:membrane"/>
    <property type="evidence" value="ECO:0007669"/>
    <property type="project" value="InterPro"/>
</dbReference>
<gene>
    <name evidence="3" type="ORF">MHIP_31040</name>
</gene>
<keyword evidence="4" id="KW-1185">Reference proteome</keyword>
<dbReference type="InterPro" id="IPR011042">
    <property type="entry name" value="6-blade_b-propeller_TolB-like"/>
</dbReference>
<feature type="compositionally biased region" description="Low complexity" evidence="1">
    <location>
        <begin position="21"/>
        <end position="40"/>
    </location>
</feature>
<dbReference type="GO" id="GO:0005509">
    <property type="term" value="F:calcium ion binding"/>
    <property type="evidence" value="ECO:0007669"/>
    <property type="project" value="InterPro"/>
</dbReference>
<comment type="caution">
    <text evidence="3">The sequence shown here is derived from an EMBL/GenBank/DDBJ whole genome shotgun (WGS) entry which is preliminary data.</text>
</comment>
<protein>
    <recommendedName>
        <fullName evidence="2">Cadherin domain-containing protein</fullName>
    </recommendedName>
</protein>
<dbReference type="Proteomes" id="UP000465304">
    <property type="component" value="Unassembled WGS sequence"/>
</dbReference>
<proteinExistence type="predicted"/>
<evidence type="ECO:0000256" key="1">
    <source>
        <dbReference type="SAM" id="MobiDB-lite"/>
    </source>
</evidence>
<organism evidence="3 4">
    <name type="scientific">Mycolicibacterium hippocampi</name>
    <dbReference type="NCBI Taxonomy" id="659824"/>
    <lineage>
        <taxon>Bacteria</taxon>
        <taxon>Bacillati</taxon>
        <taxon>Actinomycetota</taxon>
        <taxon>Actinomycetes</taxon>
        <taxon>Mycobacteriales</taxon>
        <taxon>Mycobacteriaceae</taxon>
        <taxon>Mycolicibacterium</taxon>
    </lineage>
</organism>
<dbReference type="AlphaFoldDB" id="A0A7I9ZNJ6"/>
<feature type="compositionally biased region" description="Polar residues" evidence="1">
    <location>
        <begin position="177"/>
        <end position="191"/>
    </location>
</feature>
<evidence type="ECO:0000259" key="2">
    <source>
        <dbReference type="PROSITE" id="PS50268"/>
    </source>
</evidence>
<feature type="compositionally biased region" description="Acidic residues" evidence="1">
    <location>
        <begin position="164"/>
        <end position="175"/>
    </location>
</feature>
<dbReference type="PROSITE" id="PS50268">
    <property type="entry name" value="CADHERIN_2"/>
    <property type="match status" value="1"/>
</dbReference>
<dbReference type="SUPFAM" id="SSF82171">
    <property type="entry name" value="DPP6 N-terminal domain-like"/>
    <property type="match status" value="1"/>
</dbReference>
<feature type="compositionally biased region" description="Polar residues" evidence="1">
    <location>
        <begin position="88"/>
        <end position="97"/>
    </location>
</feature>